<sequence length="757" mass="80285">MQRSKLDPTLLLISIAALLAGILADAYGRPELTQLCWIGSAVLLMAVTGVEVVVSLLHKQVGVDLIALLSIAASLWFSQFLVAAVIAIMLASGRSLEFYTSQRAERELRRLIQRAPTFAWQLEGESLTQVPLERVVPGQRILVRMGEVIPLDGVLVINGATVDESALTGEPIPVEFSAGATVRSGAVNVGAPFTLQVTHRAGESTYAGIVRMAEAARRSKAPFVRAADRYALILIPVTLSIAGVAWAVSGDPLRALAVVVVSTPCPLILAVPIAILSGISRCARRGILVKDGATLEAVAQTRFLMLDKTGTLTTGRACIDSVETAGDISQDRLLYVAASLAQASVHPVASAIVTAAQTAGVGLGVPTNISETAGAGLKGLVDGQSVELGSLTYLGTQTPWSAALLARLDYQGAGASFIAVDGKLAGAVVFSDQLRVESAGAVRAIKHMGVEKVTMLSGDRLETAQWIAIGAGVDEVRARLEPQDKVLAVQASCAMGMTMMVGDGINDAPALAAADIGVAMGAAGASAASEAAGMVLLVDRLDRVAHAMEIARRSCRIARESMLIGMGLTMLAMLIAAAGYLPPLAGAVVQEVIDVGVILNALRALTPPGWRTLPSLGSDPLERLGDDHQEMTQVLKKLHRLAGEFNRLGPERARTELRSLVTLLDAQLLPHEHDDENRLYPFLVAYLHGADPLAAMSHTHREIFRLVNVLEHLNDRLAQDSAEVQRDEIHAMLIRLDTLVALHFSQENEIFNSLDRR</sequence>
<gene>
    <name evidence="13" type="ORF">SAMN05216605_102530</name>
</gene>
<dbReference type="InterPro" id="IPR023214">
    <property type="entry name" value="HAD_sf"/>
</dbReference>
<dbReference type="PRINTS" id="PR00119">
    <property type="entry name" value="CATATPASE"/>
</dbReference>
<dbReference type="InterPro" id="IPR027256">
    <property type="entry name" value="P-typ_ATPase_IB"/>
</dbReference>
<dbReference type="GO" id="GO:0015086">
    <property type="term" value="F:cadmium ion transmembrane transporter activity"/>
    <property type="evidence" value="ECO:0007669"/>
    <property type="project" value="TreeGrafter"/>
</dbReference>
<proteinExistence type="inferred from homology"/>
<evidence type="ECO:0000256" key="8">
    <source>
        <dbReference type="ARBA" id="ARBA00039097"/>
    </source>
</evidence>
<dbReference type="PROSITE" id="PS00154">
    <property type="entry name" value="ATPASE_E1_E2"/>
    <property type="match status" value="1"/>
</dbReference>
<dbReference type="PANTHER" id="PTHR48085">
    <property type="entry name" value="CADMIUM/ZINC-TRANSPORTING ATPASE HMA2-RELATED"/>
    <property type="match status" value="1"/>
</dbReference>
<dbReference type="InterPro" id="IPR008250">
    <property type="entry name" value="ATPase_P-typ_transduc_dom_A_sf"/>
</dbReference>
<feature type="transmembrane region" description="Helical" evidence="10">
    <location>
        <begin position="255"/>
        <end position="276"/>
    </location>
</feature>
<evidence type="ECO:0000259" key="11">
    <source>
        <dbReference type="Pfam" id="PF00122"/>
    </source>
</evidence>
<dbReference type="RefSeq" id="WP_074751029.1">
    <property type="nucleotide sequence ID" value="NZ_FNCO01000002.1"/>
</dbReference>
<dbReference type="GO" id="GO:0016887">
    <property type="term" value="F:ATP hydrolysis activity"/>
    <property type="evidence" value="ECO:0007669"/>
    <property type="project" value="InterPro"/>
</dbReference>
<dbReference type="EMBL" id="FNCO01000002">
    <property type="protein sequence ID" value="SDG60163.1"/>
    <property type="molecule type" value="Genomic_DNA"/>
</dbReference>
<organism evidence="13 14">
    <name type="scientific">Pseudomonas abietaniphila</name>
    <dbReference type="NCBI Taxonomy" id="89065"/>
    <lineage>
        <taxon>Bacteria</taxon>
        <taxon>Pseudomonadati</taxon>
        <taxon>Pseudomonadota</taxon>
        <taxon>Gammaproteobacteria</taxon>
        <taxon>Pseudomonadales</taxon>
        <taxon>Pseudomonadaceae</taxon>
        <taxon>Pseudomonas</taxon>
    </lineage>
</organism>
<dbReference type="AlphaFoldDB" id="A0A1G7VK93"/>
<dbReference type="GO" id="GO:0016463">
    <property type="term" value="F:P-type zinc transporter activity"/>
    <property type="evidence" value="ECO:0007669"/>
    <property type="project" value="UniProtKB-EC"/>
</dbReference>
<dbReference type="CDD" id="cd12108">
    <property type="entry name" value="Hr-like"/>
    <property type="match status" value="1"/>
</dbReference>
<evidence type="ECO:0000256" key="7">
    <source>
        <dbReference type="ARBA" id="ARBA00023136"/>
    </source>
</evidence>
<dbReference type="InterPro" id="IPR036412">
    <property type="entry name" value="HAD-like_sf"/>
</dbReference>
<feature type="transmembrane region" description="Helical" evidence="10">
    <location>
        <begin position="35"/>
        <end position="54"/>
    </location>
</feature>
<dbReference type="Pfam" id="PF01814">
    <property type="entry name" value="Hemerythrin"/>
    <property type="match status" value="1"/>
</dbReference>
<evidence type="ECO:0000313" key="14">
    <source>
        <dbReference type="Proteomes" id="UP000182894"/>
    </source>
</evidence>
<feature type="domain" description="Hemerythrin-like" evidence="12">
    <location>
        <begin position="620"/>
        <end position="751"/>
    </location>
</feature>
<keyword evidence="10" id="KW-0547">Nucleotide-binding</keyword>
<comment type="subcellular location">
    <subcellularLocation>
        <location evidence="10">Cell membrane</location>
    </subcellularLocation>
    <subcellularLocation>
        <location evidence="1">Membrane</location>
    </subcellularLocation>
</comment>
<feature type="transmembrane region" description="Helical" evidence="10">
    <location>
        <begin position="66"/>
        <end position="91"/>
    </location>
</feature>
<evidence type="ECO:0000313" key="13">
    <source>
        <dbReference type="EMBL" id="SDG60163.1"/>
    </source>
</evidence>
<feature type="transmembrane region" description="Helical" evidence="10">
    <location>
        <begin position="562"/>
        <end position="581"/>
    </location>
</feature>
<dbReference type="SUPFAM" id="SSF56784">
    <property type="entry name" value="HAD-like"/>
    <property type="match status" value="1"/>
</dbReference>
<keyword evidence="7 10" id="KW-0472">Membrane</keyword>
<dbReference type="InterPro" id="IPR018303">
    <property type="entry name" value="ATPase_P-typ_P_site"/>
</dbReference>
<keyword evidence="14" id="KW-1185">Reference proteome</keyword>
<protein>
    <recommendedName>
        <fullName evidence="8">P-type Zn(2+) transporter</fullName>
        <ecNumber evidence="8">7.2.2.12</ecNumber>
    </recommendedName>
</protein>
<dbReference type="OrthoDB" id="9814270at2"/>
<dbReference type="NCBIfam" id="TIGR01525">
    <property type="entry name" value="ATPase-IB_hvy"/>
    <property type="match status" value="1"/>
</dbReference>
<evidence type="ECO:0000256" key="10">
    <source>
        <dbReference type="RuleBase" id="RU362081"/>
    </source>
</evidence>
<comment type="catalytic activity">
    <reaction evidence="9">
        <text>Zn(2+)(in) + ATP + H2O = Zn(2+)(out) + ADP + phosphate + H(+)</text>
        <dbReference type="Rhea" id="RHEA:20621"/>
        <dbReference type="ChEBI" id="CHEBI:15377"/>
        <dbReference type="ChEBI" id="CHEBI:15378"/>
        <dbReference type="ChEBI" id="CHEBI:29105"/>
        <dbReference type="ChEBI" id="CHEBI:30616"/>
        <dbReference type="ChEBI" id="CHEBI:43474"/>
        <dbReference type="ChEBI" id="CHEBI:456216"/>
        <dbReference type="EC" id="7.2.2.12"/>
    </reaction>
</comment>
<evidence type="ECO:0000259" key="12">
    <source>
        <dbReference type="Pfam" id="PF01814"/>
    </source>
</evidence>
<dbReference type="GO" id="GO:0005524">
    <property type="term" value="F:ATP binding"/>
    <property type="evidence" value="ECO:0007669"/>
    <property type="project" value="UniProtKB-UniRule"/>
</dbReference>
<keyword evidence="4 10" id="KW-0479">Metal-binding</keyword>
<evidence type="ECO:0000256" key="9">
    <source>
        <dbReference type="ARBA" id="ARBA00047308"/>
    </source>
</evidence>
<keyword evidence="5" id="KW-1278">Translocase</keyword>
<keyword evidence="6 10" id="KW-1133">Transmembrane helix</keyword>
<dbReference type="SFLD" id="SFLDF00027">
    <property type="entry name" value="p-type_atpase"/>
    <property type="match status" value="1"/>
</dbReference>
<dbReference type="InterPro" id="IPR012312">
    <property type="entry name" value="Hemerythrin-like"/>
</dbReference>
<evidence type="ECO:0000256" key="4">
    <source>
        <dbReference type="ARBA" id="ARBA00022723"/>
    </source>
</evidence>
<dbReference type="GO" id="GO:0005886">
    <property type="term" value="C:plasma membrane"/>
    <property type="evidence" value="ECO:0007669"/>
    <property type="project" value="UniProtKB-SubCell"/>
</dbReference>
<dbReference type="EC" id="7.2.2.12" evidence="8"/>
<dbReference type="Gene3D" id="1.20.120.520">
    <property type="entry name" value="nmb1532 protein domain like"/>
    <property type="match status" value="1"/>
</dbReference>
<dbReference type="SFLD" id="SFLDS00003">
    <property type="entry name" value="Haloacid_Dehalogenase"/>
    <property type="match status" value="1"/>
</dbReference>
<comment type="similarity">
    <text evidence="2 10">Belongs to the cation transport ATPase (P-type) (TC 3.A.3) family. Type IB subfamily.</text>
</comment>
<dbReference type="SFLD" id="SFLDG00002">
    <property type="entry name" value="C1.7:_P-type_atpase_like"/>
    <property type="match status" value="1"/>
</dbReference>
<dbReference type="Gene3D" id="3.40.50.1000">
    <property type="entry name" value="HAD superfamily/HAD-like"/>
    <property type="match status" value="1"/>
</dbReference>
<feature type="domain" description="P-type ATPase A" evidence="11">
    <location>
        <begin position="115"/>
        <end position="213"/>
    </location>
</feature>
<evidence type="ECO:0000256" key="1">
    <source>
        <dbReference type="ARBA" id="ARBA00004370"/>
    </source>
</evidence>
<name>A0A1G7VK93_9PSED</name>
<keyword evidence="10" id="KW-1003">Cell membrane</keyword>
<dbReference type="Pfam" id="PF00702">
    <property type="entry name" value="Hydrolase"/>
    <property type="match status" value="1"/>
</dbReference>
<dbReference type="InterPro" id="IPR023298">
    <property type="entry name" value="ATPase_P-typ_TM_dom_sf"/>
</dbReference>
<dbReference type="PROSITE" id="PS01229">
    <property type="entry name" value="COF_2"/>
    <property type="match status" value="1"/>
</dbReference>
<dbReference type="Proteomes" id="UP000182894">
    <property type="component" value="Unassembled WGS sequence"/>
</dbReference>
<dbReference type="InterPro" id="IPR051014">
    <property type="entry name" value="Cation_Transport_ATPase_IB"/>
</dbReference>
<dbReference type="Gene3D" id="2.70.150.10">
    <property type="entry name" value="Calcium-transporting ATPase, cytoplasmic transduction domain A"/>
    <property type="match status" value="1"/>
</dbReference>
<evidence type="ECO:0000256" key="2">
    <source>
        <dbReference type="ARBA" id="ARBA00006024"/>
    </source>
</evidence>
<dbReference type="SUPFAM" id="SSF81653">
    <property type="entry name" value="Calcium ATPase, transduction domain A"/>
    <property type="match status" value="1"/>
</dbReference>
<reference evidence="14" key="1">
    <citation type="submission" date="2016-10" db="EMBL/GenBank/DDBJ databases">
        <authorList>
            <person name="Varghese N."/>
            <person name="Submissions S."/>
        </authorList>
    </citation>
    <scope>NUCLEOTIDE SEQUENCE [LARGE SCALE GENOMIC DNA]</scope>
    <source>
        <strain evidence="14">ATCC 700689</strain>
    </source>
</reference>
<dbReference type="PANTHER" id="PTHR48085:SF5">
    <property type="entry name" value="CADMIUM_ZINC-TRANSPORTING ATPASE HMA4-RELATED"/>
    <property type="match status" value="1"/>
</dbReference>
<dbReference type="GO" id="GO:0046872">
    <property type="term" value="F:metal ion binding"/>
    <property type="evidence" value="ECO:0007669"/>
    <property type="project" value="UniProtKB-KW"/>
</dbReference>
<keyword evidence="10" id="KW-0067">ATP-binding</keyword>
<dbReference type="NCBIfam" id="TIGR01494">
    <property type="entry name" value="ATPase_P-type"/>
    <property type="match status" value="1"/>
</dbReference>
<evidence type="ECO:0000256" key="6">
    <source>
        <dbReference type="ARBA" id="ARBA00022989"/>
    </source>
</evidence>
<dbReference type="InterPro" id="IPR001757">
    <property type="entry name" value="P_typ_ATPase"/>
</dbReference>
<keyword evidence="3 10" id="KW-0812">Transmembrane</keyword>
<evidence type="ECO:0000256" key="5">
    <source>
        <dbReference type="ARBA" id="ARBA00022967"/>
    </source>
</evidence>
<dbReference type="Gene3D" id="3.40.1110.10">
    <property type="entry name" value="Calcium-transporting ATPase, cytoplasmic domain N"/>
    <property type="match status" value="1"/>
</dbReference>
<dbReference type="SUPFAM" id="SSF81665">
    <property type="entry name" value="Calcium ATPase, transmembrane domain M"/>
    <property type="match status" value="1"/>
</dbReference>
<feature type="transmembrane region" description="Helical" evidence="10">
    <location>
        <begin position="6"/>
        <end position="28"/>
    </location>
</feature>
<dbReference type="InterPro" id="IPR023299">
    <property type="entry name" value="ATPase_P-typ_cyto_dom_N"/>
</dbReference>
<accession>A0A1G7VK93</accession>
<dbReference type="InterPro" id="IPR059000">
    <property type="entry name" value="ATPase_P-type_domA"/>
</dbReference>
<evidence type="ECO:0000256" key="3">
    <source>
        <dbReference type="ARBA" id="ARBA00022692"/>
    </source>
</evidence>
<dbReference type="Pfam" id="PF00122">
    <property type="entry name" value="E1-E2_ATPase"/>
    <property type="match status" value="1"/>
</dbReference>
<dbReference type="InterPro" id="IPR044492">
    <property type="entry name" value="P_typ_ATPase_HD_dom"/>
</dbReference>
<dbReference type="STRING" id="89065.SAMN05216605_102530"/>
<feature type="transmembrane region" description="Helical" evidence="10">
    <location>
        <begin position="230"/>
        <end position="249"/>
    </location>
</feature>